<feature type="chain" id="PRO_5026765412" description="DUF2846 domain-containing protein" evidence="1">
    <location>
        <begin position="22"/>
        <end position="188"/>
    </location>
</feature>
<dbReference type="RefSeq" id="WP_163693116.1">
    <property type="nucleotide sequence ID" value="NZ_FXTW01000002.1"/>
</dbReference>
<comment type="caution">
    <text evidence="2">The sequence shown here is derived from an EMBL/GenBank/DDBJ whole genome shotgun (WGS) entry which is preliminary data.</text>
</comment>
<evidence type="ECO:0008006" key="4">
    <source>
        <dbReference type="Google" id="ProtNLM"/>
    </source>
</evidence>
<gene>
    <name evidence="2" type="ORF">GWK09_09655</name>
</gene>
<reference evidence="2 3" key="1">
    <citation type="submission" date="2020-01" db="EMBL/GenBank/DDBJ databases">
        <title>Muriicola jejuensis KCTC 22299.</title>
        <authorList>
            <person name="Wang G."/>
        </authorList>
    </citation>
    <scope>NUCLEOTIDE SEQUENCE [LARGE SCALE GENOMIC DNA]</scope>
    <source>
        <strain evidence="2 3">KCTC 22299</strain>
    </source>
</reference>
<name>A0A6P0UE72_9FLAO</name>
<keyword evidence="3" id="KW-1185">Reference proteome</keyword>
<dbReference type="Proteomes" id="UP000468443">
    <property type="component" value="Unassembled WGS sequence"/>
</dbReference>
<dbReference type="EMBL" id="JAABOP010000002">
    <property type="protein sequence ID" value="NER10780.1"/>
    <property type="molecule type" value="Genomic_DNA"/>
</dbReference>
<organism evidence="2 3">
    <name type="scientific">Muriicola jejuensis</name>
    <dbReference type="NCBI Taxonomy" id="504488"/>
    <lineage>
        <taxon>Bacteria</taxon>
        <taxon>Pseudomonadati</taxon>
        <taxon>Bacteroidota</taxon>
        <taxon>Flavobacteriia</taxon>
        <taxon>Flavobacteriales</taxon>
        <taxon>Flavobacteriaceae</taxon>
        <taxon>Muriicola</taxon>
    </lineage>
</organism>
<protein>
    <recommendedName>
        <fullName evidence="4">DUF2846 domain-containing protein</fullName>
    </recommendedName>
</protein>
<proteinExistence type="predicted"/>
<feature type="signal peptide" evidence="1">
    <location>
        <begin position="1"/>
        <end position="21"/>
    </location>
</feature>
<sequence>MKKISLLFAFFIQTTLLFSQASPEKSIVYFTRANSLGALINFTYFDGDKAIGKFNGMGYFIYECEPGEHLFWARSENKSFVQAELEPGKTYLIDVQPRMGGLKASVKLVPVDISEHKMKPIQRLVTKREPIEFSEEELAKIQQDMAEVIGRGMENYDKMLEKEKDIEQLTPEMTITEADLVFEKKDKN</sequence>
<accession>A0A6P0UE72</accession>
<dbReference type="AlphaFoldDB" id="A0A6P0UE72"/>
<evidence type="ECO:0000313" key="2">
    <source>
        <dbReference type="EMBL" id="NER10780.1"/>
    </source>
</evidence>
<keyword evidence="1" id="KW-0732">Signal</keyword>
<evidence type="ECO:0000313" key="3">
    <source>
        <dbReference type="Proteomes" id="UP000468443"/>
    </source>
</evidence>
<evidence type="ECO:0000256" key="1">
    <source>
        <dbReference type="SAM" id="SignalP"/>
    </source>
</evidence>